<comment type="similarity">
    <text evidence="1">Belongs to the TRAFAC class TrmE-Era-EngA-EngB-Septin-like GTPase superfamily. AIG1/Toc34/Toc159-like paraseptin GTPase family. IAN subfamily.</text>
</comment>
<evidence type="ECO:0000256" key="2">
    <source>
        <dbReference type="ARBA" id="ARBA00022741"/>
    </source>
</evidence>
<dbReference type="RefSeq" id="XP_026140669.1">
    <property type="nucleotide sequence ID" value="XM_026284884.1"/>
</dbReference>
<feature type="region of interest" description="Disordered" evidence="5">
    <location>
        <begin position="697"/>
        <end position="717"/>
    </location>
</feature>
<name>A0A6P6R4G8_CARAU</name>
<evidence type="ECO:0000256" key="5">
    <source>
        <dbReference type="SAM" id="MobiDB-lite"/>
    </source>
</evidence>
<gene>
    <name evidence="9" type="primary">LOC113116629</name>
</gene>
<dbReference type="InterPro" id="IPR006703">
    <property type="entry name" value="G_AIG1"/>
</dbReference>
<dbReference type="Pfam" id="PF04548">
    <property type="entry name" value="AIG1"/>
    <property type="match status" value="3"/>
</dbReference>
<evidence type="ECO:0000256" key="6">
    <source>
        <dbReference type="SAM" id="SignalP"/>
    </source>
</evidence>
<dbReference type="AlphaFoldDB" id="A0A6P6R4G8"/>
<dbReference type="PROSITE" id="PS51720">
    <property type="entry name" value="G_AIG1"/>
    <property type="match status" value="3"/>
</dbReference>
<dbReference type="InterPro" id="IPR045058">
    <property type="entry name" value="GIMA/IAN/Toc"/>
</dbReference>
<dbReference type="CDD" id="cd01852">
    <property type="entry name" value="AIG1"/>
    <property type="match status" value="1"/>
</dbReference>
<evidence type="ECO:0000256" key="3">
    <source>
        <dbReference type="ARBA" id="ARBA00023134"/>
    </source>
</evidence>
<dbReference type="SUPFAM" id="SSF52540">
    <property type="entry name" value="P-loop containing nucleoside triphosphate hydrolases"/>
    <property type="match status" value="3"/>
</dbReference>
<dbReference type="PANTHER" id="PTHR10903:SF107">
    <property type="entry name" value="GTPASE IMAP FAMILY MEMBER 4-LIKE-RELATED"/>
    <property type="match status" value="1"/>
</dbReference>
<accession>A0A6P6R4G8</accession>
<keyword evidence="6" id="KW-0732">Signal</keyword>
<evidence type="ECO:0000256" key="1">
    <source>
        <dbReference type="ARBA" id="ARBA00008535"/>
    </source>
</evidence>
<dbReference type="GO" id="GO:0005525">
    <property type="term" value="F:GTP binding"/>
    <property type="evidence" value="ECO:0007669"/>
    <property type="project" value="UniProtKB-KW"/>
</dbReference>
<dbReference type="GeneID" id="113116629"/>
<protein>
    <submittedName>
        <fullName evidence="9">GTPase IMAP family member 8 isoform X1</fullName>
    </submittedName>
</protein>
<keyword evidence="3" id="KW-0342">GTP-binding</keyword>
<dbReference type="KEGG" id="caua:113116629"/>
<dbReference type="InterPro" id="IPR027417">
    <property type="entry name" value="P-loop_NTPase"/>
</dbReference>
<feature type="signal peptide" evidence="6">
    <location>
        <begin position="1"/>
        <end position="26"/>
    </location>
</feature>
<evidence type="ECO:0000313" key="9">
    <source>
        <dbReference type="RefSeq" id="XP_026140669.1"/>
    </source>
</evidence>
<dbReference type="Proteomes" id="UP000515129">
    <property type="component" value="Chromosome 16"/>
</dbReference>
<keyword evidence="2" id="KW-0547">Nucleotide-binding</keyword>
<reference evidence="9" key="1">
    <citation type="submission" date="2025-08" db="UniProtKB">
        <authorList>
            <consortium name="RefSeq"/>
        </authorList>
    </citation>
    <scope>IDENTIFICATION</scope>
    <source>
        <strain evidence="9">Wakin</strain>
        <tissue evidence="9">Muscle</tissue>
    </source>
</reference>
<organism evidence="8 9">
    <name type="scientific">Carassius auratus</name>
    <name type="common">Goldfish</name>
    <dbReference type="NCBI Taxonomy" id="7957"/>
    <lineage>
        <taxon>Eukaryota</taxon>
        <taxon>Metazoa</taxon>
        <taxon>Chordata</taxon>
        <taxon>Craniata</taxon>
        <taxon>Vertebrata</taxon>
        <taxon>Euteleostomi</taxon>
        <taxon>Actinopterygii</taxon>
        <taxon>Neopterygii</taxon>
        <taxon>Teleostei</taxon>
        <taxon>Ostariophysi</taxon>
        <taxon>Cypriniformes</taxon>
        <taxon>Cyprinidae</taxon>
        <taxon>Cyprininae</taxon>
        <taxon>Carassius</taxon>
    </lineage>
</organism>
<feature type="domain" description="AIG1-type G" evidence="7">
    <location>
        <begin position="254"/>
        <end position="453"/>
    </location>
</feature>
<evidence type="ECO:0000313" key="8">
    <source>
        <dbReference type="Proteomes" id="UP000515129"/>
    </source>
</evidence>
<dbReference type="PANTHER" id="PTHR10903">
    <property type="entry name" value="GTPASE, IMAP FAMILY MEMBER-RELATED"/>
    <property type="match status" value="1"/>
</dbReference>
<feature type="domain" description="AIG1-type G" evidence="7">
    <location>
        <begin position="489"/>
        <end position="689"/>
    </location>
</feature>
<sequence>MFSILGMHRLLLAGVQFLFDLRIVLLGNRAAGKTSLANLITGHAEPHLKRTAQCVKMHGDFAGRQVTVVDTPGWWKNYLVKETPEFQRQEIVLSVAHCPPGPHAVLLLIRVDALFKEKHRRSVQEHLELLSERVWNHTIVVFTYRDQLQEQTLGKYIGSEGESLLLWLVEKCGHRYHALNTERATGTQLTGLMEKIDAVVVGNGGCHFEMDRKWMYAVEGMMTKRYTRANQRRKMVQEQWETPLVRQGLKHVHIPKVRMVMLGFRRSGKSSAGNTILSMATFVSKRTSTCVRRQGEVDGRHVIIVDTPGWWKSLPVADTPELDKEEISLSVSLCPPGPHVLLLTLRVDMSFTAAEKKSVVEHMELLSERVWAHTIVLFTHGDCLGDLTVEEFIESEGTALQWLVEKCGNRYHVLNNENWNDGSQVTNLLEKIEKMVAQNRGHYYEIDLKTLKEVKQKRKAVERKAKARAKKQRQMRKLDNKMKDVGKHFSEFSLVLLGYGESGKSSTGNTIFGKQVFGSRRTARCVQVHVEVGGQQVSIIDTPGWWKHLPTEQTPELNKDEITQSASLSASGPVAYILVLRADCSFKERERKAMEDHLRLLGSTVWDHSIVLFSFGDLLGDRAIEQHIACEGEALQWLVDRCGNRYHVFNNKAKGESHQVTELLEKIQEMISANSRGNDKDMQVLREVTEGRKVEEDRANTRLKMQGQREEDESDDVFDDDEVIWESRAWKWTTAV</sequence>
<evidence type="ECO:0000256" key="4">
    <source>
        <dbReference type="SAM" id="Coils"/>
    </source>
</evidence>
<proteinExistence type="inferred from homology"/>
<feature type="chain" id="PRO_5028159781" evidence="6">
    <location>
        <begin position="27"/>
        <end position="736"/>
    </location>
</feature>
<dbReference type="Gene3D" id="3.40.50.300">
    <property type="entry name" value="P-loop containing nucleotide triphosphate hydrolases"/>
    <property type="match status" value="3"/>
</dbReference>
<keyword evidence="4" id="KW-0175">Coiled coil</keyword>
<feature type="coiled-coil region" evidence="4">
    <location>
        <begin position="451"/>
        <end position="484"/>
    </location>
</feature>
<feature type="domain" description="AIG1-type G" evidence="7">
    <location>
        <begin position="18"/>
        <end position="217"/>
    </location>
</feature>
<dbReference type="OrthoDB" id="9982588at2759"/>
<evidence type="ECO:0000259" key="7">
    <source>
        <dbReference type="PROSITE" id="PS51720"/>
    </source>
</evidence>
<dbReference type="FunFam" id="3.40.50.300:FF:001809">
    <property type="entry name" value="Si:ch1073-365p7.2"/>
    <property type="match status" value="3"/>
</dbReference>
<keyword evidence="8" id="KW-1185">Reference proteome</keyword>